<name>A0ABQ9ER14_TEGGR</name>
<comment type="caution">
    <text evidence="2">The sequence shown here is derived from an EMBL/GenBank/DDBJ whole genome shotgun (WGS) entry which is preliminary data.</text>
</comment>
<keyword evidence="3" id="KW-1185">Reference proteome</keyword>
<feature type="compositionally biased region" description="Polar residues" evidence="1">
    <location>
        <begin position="552"/>
        <end position="565"/>
    </location>
</feature>
<sequence>MQALIYCQIVMKEGISLGYGIIEFSDWKDAETTQKDLNGHKIDDIPLRITYCVPGKSAVAICTRLMSKFDHIKAPTKPSLLPDPVFPCHAVLSHPIVTQLMSQHSDLNKNFKDALQQLQQTYVNQLTKSNKPGLLGPAPSSPMNPLMNPTLQLGLVMLIALQLQTKCLSQEKEIGSLNLLTLLGTDELESEQPLSLLGDPVASQANIILKNLMTQVTSDSSTSLKLKLDSTFNLQNVNLNSLVSLGQITSNMDSTTLKLRGKAGLLGEMPQEAGPDADTFYSSGVSEYSQNNNSGDPFMRNIEMLAAQNLQSQFGGKGSLLGAVPKPKFGRNTAGLLPDPDTATNSFGYNLGNSFGNSSNNSGYGSQDNHGNEGGYYVGQDDYGNGQYGYNDNYGYNQNFGVQSGGFGNQNMYSSLKRSGDGNEPDYETMAAQAQAYASTPKPQMSTSQYNSGYGYEYDNYDDYSSGFNNNYYYNQSVPGAGYNQSGSGYNQSGSGYGQTGSGYGYSGSGYDQSESGYSHLVGSEYDQSGSSLKSAVGLGYNQFGSENNYSDSAYSIRSGSGQKRSQPEPPGTEPPPLPPPEDMAPPPLPPHRPTGPPGPPSQGKSSLKRTPLGQKRPYSQLLPDPEPSPEYDYIGQHSQGIGGHYAEKYENPIHAIKNLGTVLFEMKTAEIMYGIKVDHIHINMWISHINITYG</sequence>
<dbReference type="InterPro" id="IPR012677">
    <property type="entry name" value="Nucleotide-bd_a/b_plait_sf"/>
</dbReference>
<dbReference type="SUPFAM" id="SSF54928">
    <property type="entry name" value="RNA-binding domain, RBD"/>
    <property type="match status" value="1"/>
</dbReference>
<evidence type="ECO:0000313" key="2">
    <source>
        <dbReference type="EMBL" id="KAJ8305850.1"/>
    </source>
</evidence>
<feature type="region of interest" description="Disordered" evidence="1">
    <location>
        <begin position="552"/>
        <end position="639"/>
    </location>
</feature>
<evidence type="ECO:0000256" key="1">
    <source>
        <dbReference type="SAM" id="MobiDB-lite"/>
    </source>
</evidence>
<dbReference type="Gene3D" id="3.30.70.330">
    <property type="match status" value="1"/>
</dbReference>
<accession>A0ABQ9ER14</accession>
<reference evidence="2 3" key="1">
    <citation type="submission" date="2022-12" db="EMBL/GenBank/DDBJ databases">
        <title>Chromosome-level genome of Tegillarca granosa.</title>
        <authorList>
            <person name="Kim J."/>
        </authorList>
    </citation>
    <scope>NUCLEOTIDE SEQUENCE [LARGE SCALE GENOMIC DNA]</scope>
    <source>
        <strain evidence="2">Teg-2019</strain>
        <tissue evidence="2">Adductor muscle</tissue>
    </source>
</reference>
<evidence type="ECO:0008006" key="4">
    <source>
        <dbReference type="Google" id="ProtNLM"/>
    </source>
</evidence>
<evidence type="ECO:0000313" key="3">
    <source>
        <dbReference type="Proteomes" id="UP001217089"/>
    </source>
</evidence>
<gene>
    <name evidence="2" type="ORF">KUTeg_016395</name>
</gene>
<protein>
    <recommendedName>
        <fullName evidence="4">RRM domain-containing protein</fullName>
    </recommendedName>
</protein>
<dbReference type="EMBL" id="JARBDR010000813">
    <property type="protein sequence ID" value="KAJ8305850.1"/>
    <property type="molecule type" value="Genomic_DNA"/>
</dbReference>
<dbReference type="InterPro" id="IPR035979">
    <property type="entry name" value="RBD_domain_sf"/>
</dbReference>
<proteinExistence type="predicted"/>
<organism evidence="2 3">
    <name type="scientific">Tegillarca granosa</name>
    <name type="common">Malaysian cockle</name>
    <name type="synonym">Anadara granosa</name>
    <dbReference type="NCBI Taxonomy" id="220873"/>
    <lineage>
        <taxon>Eukaryota</taxon>
        <taxon>Metazoa</taxon>
        <taxon>Spiralia</taxon>
        <taxon>Lophotrochozoa</taxon>
        <taxon>Mollusca</taxon>
        <taxon>Bivalvia</taxon>
        <taxon>Autobranchia</taxon>
        <taxon>Pteriomorphia</taxon>
        <taxon>Arcoida</taxon>
        <taxon>Arcoidea</taxon>
        <taxon>Arcidae</taxon>
        <taxon>Tegillarca</taxon>
    </lineage>
</organism>
<dbReference type="Proteomes" id="UP001217089">
    <property type="component" value="Unassembled WGS sequence"/>
</dbReference>
<feature type="compositionally biased region" description="Pro residues" evidence="1">
    <location>
        <begin position="568"/>
        <end position="601"/>
    </location>
</feature>